<comment type="caution">
    <text evidence="1">The sequence shown here is derived from an EMBL/GenBank/DDBJ whole genome shotgun (WGS) entry which is preliminary data.</text>
</comment>
<evidence type="ECO:0000313" key="1">
    <source>
        <dbReference type="EMBL" id="GAH93086.1"/>
    </source>
</evidence>
<protein>
    <submittedName>
        <fullName evidence="1">Uncharacterized protein</fullName>
    </submittedName>
</protein>
<accession>X1JEG8</accession>
<gene>
    <name evidence="1" type="ORF">S06H3_00479</name>
</gene>
<proteinExistence type="predicted"/>
<dbReference type="EMBL" id="BARV01000085">
    <property type="protein sequence ID" value="GAH93086.1"/>
    <property type="molecule type" value="Genomic_DNA"/>
</dbReference>
<dbReference type="AlphaFoldDB" id="X1JEG8"/>
<organism evidence="1">
    <name type="scientific">marine sediment metagenome</name>
    <dbReference type="NCBI Taxonomy" id="412755"/>
    <lineage>
        <taxon>unclassified sequences</taxon>
        <taxon>metagenomes</taxon>
        <taxon>ecological metagenomes</taxon>
    </lineage>
</organism>
<reference evidence="1" key="1">
    <citation type="journal article" date="2014" name="Front. Microbiol.">
        <title>High frequency of phylogenetically diverse reductive dehalogenase-homologous genes in deep subseafloor sedimentary metagenomes.</title>
        <authorList>
            <person name="Kawai M."/>
            <person name="Futagami T."/>
            <person name="Toyoda A."/>
            <person name="Takaki Y."/>
            <person name="Nishi S."/>
            <person name="Hori S."/>
            <person name="Arai W."/>
            <person name="Tsubouchi T."/>
            <person name="Morono Y."/>
            <person name="Uchiyama I."/>
            <person name="Ito T."/>
            <person name="Fujiyama A."/>
            <person name="Inagaki F."/>
            <person name="Takami H."/>
        </authorList>
    </citation>
    <scope>NUCLEOTIDE SEQUENCE</scope>
    <source>
        <strain evidence="1">Expedition CK06-06</strain>
    </source>
</reference>
<name>X1JEG8_9ZZZZ</name>
<sequence>MAIITGGLHGRARGKINGIIYGGARTRLGKVVTAREYVIPSPSATTTQVYQRNSFACALYATRYLAAALWQDDFNRAIGQLPGFQSIMSIIIKATDRETRVMTPPPDTPLGNLYCPSFNVVEHTTIAGSITITWDAELGLNGTDEDVFKVFGVAKEGSEEGVRIANYFDEEATRVDTTLNVDTEESGFHWVVGCYFQGAGTAVGKLSVVKWYAVQSNPPG</sequence>